<organism evidence="1 2">
    <name type="scientific">Engystomops pustulosus</name>
    <name type="common">Tungara frog</name>
    <name type="synonym">Physalaemus pustulosus</name>
    <dbReference type="NCBI Taxonomy" id="76066"/>
    <lineage>
        <taxon>Eukaryota</taxon>
        <taxon>Metazoa</taxon>
        <taxon>Chordata</taxon>
        <taxon>Craniata</taxon>
        <taxon>Vertebrata</taxon>
        <taxon>Euteleostomi</taxon>
        <taxon>Amphibia</taxon>
        <taxon>Batrachia</taxon>
        <taxon>Anura</taxon>
        <taxon>Neobatrachia</taxon>
        <taxon>Hyloidea</taxon>
        <taxon>Leptodactylidae</taxon>
        <taxon>Leiuperinae</taxon>
        <taxon>Engystomops</taxon>
    </lineage>
</organism>
<accession>A0AAV6ZGG9</accession>
<dbReference type="AlphaFoldDB" id="A0AAV6ZGG9"/>
<keyword evidence="2" id="KW-1185">Reference proteome</keyword>
<evidence type="ECO:0000313" key="2">
    <source>
        <dbReference type="Proteomes" id="UP000824782"/>
    </source>
</evidence>
<name>A0AAV6ZGG9_ENGPU</name>
<proteinExistence type="predicted"/>
<dbReference type="Proteomes" id="UP000824782">
    <property type="component" value="Unassembled WGS sequence"/>
</dbReference>
<dbReference type="EMBL" id="WNYA01000395">
    <property type="protein sequence ID" value="KAG8548502.1"/>
    <property type="molecule type" value="Genomic_DNA"/>
</dbReference>
<evidence type="ECO:0000313" key="1">
    <source>
        <dbReference type="EMBL" id="KAG8548502.1"/>
    </source>
</evidence>
<sequence>MGRGRNPTQVRRAGGVMRKQEGRVQCHVTSLYIQGSLKTADPSTISSISSPYHSVPDAASILFVVLLMCLGEKLNFLGKY</sequence>
<protein>
    <submittedName>
        <fullName evidence="1">Uncharacterized protein</fullName>
    </submittedName>
</protein>
<comment type="caution">
    <text evidence="1">The sequence shown here is derived from an EMBL/GenBank/DDBJ whole genome shotgun (WGS) entry which is preliminary data.</text>
</comment>
<gene>
    <name evidence="1" type="ORF">GDO81_025187</name>
</gene>
<reference evidence="1" key="1">
    <citation type="thesis" date="2020" institute="ProQuest LLC" country="789 East Eisenhower Parkway, Ann Arbor, MI, USA">
        <title>Comparative Genomics and Chromosome Evolution.</title>
        <authorList>
            <person name="Mudd A.B."/>
        </authorList>
    </citation>
    <scope>NUCLEOTIDE SEQUENCE</scope>
    <source>
        <strain evidence="1">237g6f4</strain>
        <tissue evidence="1">Blood</tissue>
    </source>
</reference>